<proteinExistence type="predicted"/>
<gene>
    <name evidence="1" type="ORF">HNQ45_000622</name>
</gene>
<dbReference type="EMBL" id="JACHHF010000003">
    <property type="protein sequence ID" value="MBB5175747.1"/>
    <property type="molecule type" value="Genomic_DNA"/>
</dbReference>
<name>A0A9Q2CYT1_9STAP</name>
<reference evidence="1 2" key="1">
    <citation type="submission" date="2020-08" db="EMBL/GenBank/DDBJ databases">
        <title>Genomic Encyclopedia of Type Strains, Phase IV (KMG-IV): sequencing the most valuable type-strain genomes for metagenomic binning, comparative biology and taxonomic classification.</title>
        <authorList>
            <person name="Goeker M."/>
        </authorList>
    </citation>
    <scope>NUCLEOTIDE SEQUENCE [LARGE SCALE GENOMIC DNA]</scope>
    <source>
        <strain evidence="1 2">DSM 19163</strain>
    </source>
</reference>
<evidence type="ECO:0000313" key="1">
    <source>
        <dbReference type="EMBL" id="MBB5175747.1"/>
    </source>
</evidence>
<evidence type="ECO:0000313" key="2">
    <source>
        <dbReference type="Proteomes" id="UP000579136"/>
    </source>
</evidence>
<dbReference type="AlphaFoldDB" id="A0A9Q2CYT1"/>
<protein>
    <submittedName>
        <fullName evidence="1">Uncharacterized protein</fullName>
    </submittedName>
</protein>
<accession>A0A9Q2CYT1</accession>
<organism evidence="1 2">
    <name type="scientific">Nosocomiicoccus ampullae</name>
    <dbReference type="NCBI Taxonomy" id="489910"/>
    <lineage>
        <taxon>Bacteria</taxon>
        <taxon>Bacillati</taxon>
        <taxon>Bacillota</taxon>
        <taxon>Bacilli</taxon>
        <taxon>Bacillales</taxon>
        <taxon>Staphylococcaceae</taxon>
        <taxon>Nosocomiicoccus</taxon>
    </lineage>
</organism>
<comment type="caution">
    <text evidence="1">The sequence shown here is derived from an EMBL/GenBank/DDBJ whole genome shotgun (WGS) entry which is preliminary data.</text>
</comment>
<dbReference type="Proteomes" id="UP000579136">
    <property type="component" value="Unassembled WGS sequence"/>
</dbReference>
<sequence>MVVLSMYFAMFLKQNNEELSDSERSIIEYYTK</sequence>
<keyword evidence="2" id="KW-1185">Reference proteome</keyword>